<evidence type="ECO:0000256" key="4">
    <source>
        <dbReference type="ARBA" id="ARBA00023125"/>
    </source>
</evidence>
<keyword evidence="3" id="KW-0805">Transcription regulation</keyword>
<keyword evidence="5" id="KW-0804">Transcription</keyword>
<dbReference type="RefSeq" id="WP_073137385.1">
    <property type="nucleotide sequence ID" value="NZ_FQZF01000024.1"/>
</dbReference>
<accession>A0A1M6N1Q3</accession>
<sequence>MAEQSIVFIVDDDASIRASLENLLASEGYATQAFDSPQAFLSADRPDLPGCLVLDVRLRGNSGLEFQRDLIRRGLRIPTVFVTGHGDVPMSVAAMKAGAIEFLLKPYRDQDLLDAVQKGVELDRHHRRQAAEVAELRARYAAMTPRERELMPLVASGMLNKQIAAKLQLSEVTVKAHRAQIMQKLEVYSLAELVRAADRLATEGQTGRSADAIA</sequence>
<dbReference type="InterPro" id="IPR000792">
    <property type="entry name" value="Tscrpt_reg_LuxR_C"/>
</dbReference>
<dbReference type="AlphaFoldDB" id="A0A1M6N1Q3"/>
<dbReference type="Gene3D" id="1.10.10.10">
    <property type="entry name" value="Winged helix-like DNA-binding domain superfamily/Winged helix DNA-binding domain"/>
    <property type="match status" value="1"/>
</dbReference>
<dbReference type="PROSITE" id="PS50110">
    <property type="entry name" value="RESPONSE_REGULATORY"/>
    <property type="match status" value="1"/>
</dbReference>
<name>A0A1M6N1Q3_9PROT</name>
<feature type="domain" description="Response regulatory" evidence="8">
    <location>
        <begin position="6"/>
        <end position="120"/>
    </location>
</feature>
<dbReference type="Pfam" id="PF00072">
    <property type="entry name" value="Response_reg"/>
    <property type="match status" value="1"/>
</dbReference>
<dbReference type="CDD" id="cd06170">
    <property type="entry name" value="LuxR_C_like"/>
    <property type="match status" value="1"/>
</dbReference>
<organism evidence="9 10">
    <name type="scientific">Muricoccus roseus</name>
    <dbReference type="NCBI Taxonomy" id="198092"/>
    <lineage>
        <taxon>Bacteria</taxon>
        <taxon>Pseudomonadati</taxon>
        <taxon>Pseudomonadota</taxon>
        <taxon>Alphaproteobacteria</taxon>
        <taxon>Acetobacterales</taxon>
        <taxon>Roseomonadaceae</taxon>
        <taxon>Muricoccus</taxon>
    </lineage>
</organism>
<evidence type="ECO:0000259" key="7">
    <source>
        <dbReference type="PROSITE" id="PS50043"/>
    </source>
</evidence>
<evidence type="ECO:0000256" key="3">
    <source>
        <dbReference type="ARBA" id="ARBA00023015"/>
    </source>
</evidence>
<dbReference type="GO" id="GO:0000160">
    <property type="term" value="P:phosphorelay signal transduction system"/>
    <property type="evidence" value="ECO:0007669"/>
    <property type="project" value="UniProtKB-KW"/>
</dbReference>
<evidence type="ECO:0000259" key="8">
    <source>
        <dbReference type="PROSITE" id="PS50110"/>
    </source>
</evidence>
<reference evidence="9 10" key="1">
    <citation type="submission" date="2016-11" db="EMBL/GenBank/DDBJ databases">
        <authorList>
            <person name="Jaros S."/>
            <person name="Januszkiewicz K."/>
            <person name="Wedrychowicz H."/>
        </authorList>
    </citation>
    <scope>NUCLEOTIDE SEQUENCE [LARGE SCALE GENOMIC DNA]</scope>
    <source>
        <strain evidence="9 10">DSM 14916</strain>
    </source>
</reference>
<proteinExistence type="predicted"/>
<evidence type="ECO:0000256" key="6">
    <source>
        <dbReference type="PROSITE-ProRule" id="PRU00169"/>
    </source>
</evidence>
<evidence type="ECO:0000256" key="1">
    <source>
        <dbReference type="ARBA" id="ARBA00022553"/>
    </source>
</evidence>
<dbReference type="SMART" id="SM00448">
    <property type="entry name" value="REC"/>
    <property type="match status" value="1"/>
</dbReference>
<dbReference type="Gene3D" id="3.40.50.2300">
    <property type="match status" value="1"/>
</dbReference>
<dbReference type="PANTHER" id="PTHR44688">
    <property type="entry name" value="DNA-BINDING TRANSCRIPTIONAL ACTIVATOR DEVR_DOSR"/>
    <property type="match status" value="1"/>
</dbReference>
<dbReference type="SUPFAM" id="SSF52172">
    <property type="entry name" value="CheY-like"/>
    <property type="match status" value="1"/>
</dbReference>
<dbReference type="InterPro" id="IPR036388">
    <property type="entry name" value="WH-like_DNA-bd_sf"/>
</dbReference>
<dbReference type="GO" id="GO:0003677">
    <property type="term" value="F:DNA binding"/>
    <property type="evidence" value="ECO:0007669"/>
    <property type="project" value="UniProtKB-KW"/>
</dbReference>
<dbReference type="FunFam" id="3.40.50.2300:FF:000018">
    <property type="entry name" value="DNA-binding transcriptional regulator NtrC"/>
    <property type="match status" value="1"/>
</dbReference>
<dbReference type="SMART" id="SM00421">
    <property type="entry name" value="HTH_LUXR"/>
    <property type="match status" value="1"/>
</dbReference>
<evidence type="ECO:0000313" key="9">
    <source>
        <dbReference type="EMBL" id="SHJ89647.1"/>
    </source>
</evidence>
<dbReference type="SUPFAM" id="SSF46894">
    <property type="entry name" value="C-terminal effector domain of the bipartite response regulators"/>
    <property type="match status" value="1"/>
</dbReference>
<dbReference type="Pfam" id="PF00196">
    <property type="entry name" value="GerE"/>
    <property type="match status" value="1"/>
</dbReference>
<dbReference type="EMBL" id="FQZF01000024">
    <property type="protein sequence ID" value="SHJ89647.1"/>
    <property type="molecule type" value="Genomic_DNA"/>
</dbReference>
<evidence type="ECO:0000313" key="10">
    <source>
        <dbReference type="Proteomes" id="UP000184387"/>
    </source>
</evidence>
<dbReference type="InterPro" id="IPR016032">
    <property type="entry name" value="Sig_transdc_resp-reg_C-effctor"/>
</dbReference>
<dbReference type="CDD" id="cd17537">
    <property type="entry name" value="REC_FixJ"/>
    <property type="match status" value="1"/>
</dbReference>
<keyword evidence="1 6" id="KW-0597">Phosphoprotein</keyword>
<gene>
    <name evidence="9" type="ORF">SAMN02745194_03666</name>
</gene>
<protein>
    <submittedName>
        <fullName evidence="9">Two component transcriptional regulator, LuxR family</fullName>
    </submittedName>
</protein>
<evidence type="ECO:0000256" key="2">
    <source>
        <dbReference type="ARBA" id="ARBA00023012"/>
    </source>
</evidence>
<dbReference type="PANTHER" id="PTHR44688:SF16">
    <property type="entry name" value="DNA-BINDING TRANSCRIPTIONAL ACTIVATOR DEVR_DOSR"/>
    <property type="match status" value="1"/>
</dbReference>
<evidence type="ECO:0000256" key="5">
    <source>
        <dbReference type="ARBA" id="ARBA00023163"/>
    </source>
</evidence>
<keyword evidence="2" id="KW-0902">Two-component regulatory system</keyword>
<feature type="modified residue" description="4-aspartylphosphate" evidence="6">
    <location>
        <position position="55"/>
    </location>
</feature>
<dbReference type="Proteomes" id="UP000184387">
    <property type="component" value="Unassembled WGS sequence"/>
</dbReference>
<dbReference type="InterPro" id="IPR001789">
    <property type="entry name" value="Sig_transdc_resp-reg_receiver"/>
</dbReference>
<dbReference type="STRING" id="198092.SAMN02745194_03666"/>
<feature type="domain" description="HTH luxR-type" evidence="7">
    <location>
        <begin position="136"/>
        <end position="201"/>
    </location>
</feature>
<dbReference type="PRINTS" id="PR00038">
    <property type="entry name" value="HTHLUXR"/>
</dbReference>
<dbReference type="OrthoDB" id="9782655at2"/>
<dbReference type="PROSITE" id="PS50043">
    <property type="entry name" value="HTH_LUXR_2"/>
    <property type="match status" value="1"/>
</dbReference>
<keyword evidence="10" id="KW-1185">Reference proteome</keyword>
<keyword evidence="4" id="KW-0238">DNA-binding</keyword>
<dbReference type="GO" id="GO:0006355">
    <property type="term" value="P:regulation of DNA-templated transcription"/>
    <property type="evidence" value="ECO:0007669"/>
    <property type="project" value="InterPro"/>
</dbReference>
<dbReference type="InterPro" id="IPR011006">
    <property type="entry name" value="CheY-like_superfamily"/>
</dbReference>